<name>A0A0A9F2X6_ARUDO</name>
<organism evidence="1">
    <name type="scientific">Arundo donax</name>
    <name type="common">Giant reed</name>
    <name type="synonym">Donax arundinaceus</name>
    <dbReference type="NCBI Taxonomy" id="35708"/>
    <lineage>
        <taxon>Eukaryota</taxon>
        <taxon>Viridiplantae</taxon>
        <taxon>Streptophyta</taxon>
        <taxon>Embryophyta</taxon>
        <taxon>Tracheophyta</taxon>
        <taxon>Spermatophyta</taxon>
        <taxon>Magnoliopsida</taxon>
        <taxon>Liliopsida</taxon>
        <taxon>Poales</taxon>
        <taxon>Poaceae</taxon>
        <taxon>PACMAD clade</taxon>
        <taxon>Arundinoideae</taxon>
        <taxon>Arundineae</taxon>
        <taxon>Arundo</taxon>
    </lineage>
</organism>
<proteinExistence type="predicted"/>
<dbReference type="AlphaFoldDB" id="A0A0A9F2X6"/>
<reference evidence="1" key="1">
    <citation type="submission" date="2014-09" db="EMBL/GenBank/DDBJ databases">
        <authorList>
            <person name="Magalhaes I.L.F."/>
            <person name="Oliveira U."/>
            <person name="Santos F.R."/>
            <person name="Vidigal T.H.D.A."/>
            <person name="Brescovit A.D."/>
            <person name="Santos A.J."/>
        </authorList>
    </citation>
    <scope>NUCLEOTIDE SEQUENCE</scope>
    <source>
        <tissue evidence="1">Shoot tissue taken approximately 20 cm above the soil surface</tissue>
    </source>
</reference>
<accession>A0A0A9F2X6</accession>
<protein>
    <submittedName>
        <fullName evidence="1">Uncharacterized protein</fullName>
    </submittedName>
</protein>
<reference evidence="1" key="2">
    <citation type="journal article" date="2015" name="Data Brief">
        <title>Shoot transcriptome of the giant reed, Arundo donax.</title>
        <authorList>
            <person name="Barrero R.A."/>
            <person name="Guerrero F.D."/>
            <person name="Moolhuijzen P."/>
            <person name="Goolsby J.A."/>
            <person name="Tidwell J."/>
            <person name="Bellgard S.E."/>
            <person name="Bellgard M.I."/>
        </authorList>
    </citation>
    <scope>NUCLEOTIDE SEQUENCE</scope>
    <source>
        <tissue evidence="1">Shoot tissue taken approximately 20 cm above the soil surface</tissue>
    </source>
</reference>
<dbReference type="EMBL" id="GBRH01191224">
    <property type="protein sequence ID" value="JAE06672.1"/>
    <property type="molecule type" value="Transcribed_RNA"/>
</dbReference>
<evidence type="ECO:0000313" key="1">
    <source>
        <dbReference type="EMBL" id="JAE06672.1"/>
    </source>
</evidence>
<sequence length="76" mass="8940">MPKRANITSLCFVFIVFVFFVHTKLENILVLYMNKCSNSLRQSCIHCSVYTISVFITKEIVKAIARIRQIERTRKK</sequence>